<evidence type="ECO:0008006" key="4">
    <source>
        <dbReference type="Google" id="ProtNLM"/>
    </source>
</evidence>
<proteinExistence type="predicted"/>
<name>A0ABV3WWI9_9HYPH</name>
<keyword evidence="1" id="KW-0812">Transmembrane</keyword>
<dbReference type="RefSeq" id="WP_368803923.1">
    <property type="nucleotide sequence ID" value="NZ_JAZHFV010000005.1"/>
</dbReference>
<dbReference type="EMBL" id="JAZHFV010000005">
    <property type="protein sequence ID" value="MEX4008949.1"/>
    <property type="molecule type" value="Genomic_DNA"/>
</dbReference>
<keyword evidence="1" id="KW-0472">Membrane</keyword>
<protein>
    <recommendedName>
        <fullName evidence="4">Solute:sodium symporter small subunit</fullName>
    </recommendedName>
</protein>
<evidence type="ECO:0000256" key="1">
    <source>
        <dbReference type="SAM" id="Phobius"/>
    </source>
</evidence>
<dbReference type="Proteomes" id="UP001559025">
    <property type="component" value="Unassembled WGS sequence"/>
</dbReference>
<sequence>MKRSTRNMIVWVGTVAVCVILYWTAARTNLHFIRPLHFLGYVAVAAAAITALLCWEFVAAARESERSSQSKTREES</sequence>
<keyword evidence="3" id="KW-1185">Reference proteome</keyword>
<evidence type="ECO:0000313" key="3">
    <source>
        <dbReference type="Proteomes" id="UP001559025"/>
    </source>
</evidence>
<comment type="caution">
    <text evidence="2">The sequence shown here is derived from an EMBL/GenBank/DDBJ whole genome shotgun (WGS) entry which is preliminary data.</text>
</comment>
<organism evidence="2 3">
    <name type="scientific">Neoaquamicrobium sediminum</name>
    <dbReference type="NCBI Taxonomy" id="1849104"/>
    <lineage>
        <taxon>Bacteria</taxon>
        <taxon>Pseudomonadati</taxon>
        <taxon>Pseudomonadota</taxon>
        <taxon>Alphaproteobacteria</taxon>
        <taxon>Hyphomicrobiales</taxon>
        <taxon>Phyllobacteriaceae</taxon>
        <taxon>Neoaquamicrobium</taxon>
    </lineage>
</organism>
<feature type="transmembrane region" description="Helical" evidence="1">
    <location>
        <begin position="38"/>
        <end position="61"/>
    </location>
</feature>
<keyword evidence="1" id="KW-1133">Transmembrane helix</keyword>
<accession>A0ABV3WWI9</accession>
<evidence type="ECO:0000313" key="2">
    <source>
        <dbReference type="EMBL" id="MEX4008949.1"/>
    </source>
</evidence>
<feature type="transmembrane region" description="Helical" evidence="1">
    <location>
        <begin position="7"/>
        <end position="26"/>
    </location>
</feature>
<gene>
    <name evidence="2" type="ORF">V1479_16690</name>
</gene>
<reference evidence="2 3" key="1">
    <citation type="submission" date="2024-01" db="EMBL/GenBank/DDBJ databases">
        <title>New evidence supports the origin of RcGTA from prophage.</title>
        <authorList>
            <person name="Xu Y."/>
            <person name="Liu B."/>
            <person name="Chen F."/>
        </authorList>
    </citation>
    <scope>NUCLEOTIDE SEQUENCE [LARGE SCALE GENOMIC DNA]</scope>
    <source>
        <strain evidence="2 3">CBW1107-2</strain>
    </source>
</reference>